<dbReference type="PRINTS" id="PR00625">
    <property type="entry name" value="JDOMAIN"/>
</dbReference>
<dbReference type="Gene3D" id="1.10.287.110">
    <property type="entry name" value="DnaJ domain"/>
    <property type="match status" value="1"/>
</dbReference>
<dbReference type="AlphaFoldDB" id="A0A9P6W1S3"/>
<dbReference type="PROSITE" id="PS00636">
    <property type="entry name" value="DNAJ_1"/>
    <property type="match status" value="1"/>
</dbReference>
<dbReference type="InterPro" id="IPR001623">
    <property type="entry name" value="DnaJ_domain"/>
</dbReference>
<dbReference type="CDD" id="cd06257">
    <property type="entry name" value="DnaJ"/>
    <property type="match status" value="1"/>
</dbReference>
<accession>A0A9P6W1S3</accession>
<dbReference type="OrthoDB" id="445556at2759"/>
<name>A0A9P6W1S3_MAUEX</name>
<dbReference type="Proteomes" id="UP000750334">
    <property type="component" value="Unassembled WGS sequence"/>
</dbReference>
<evidence type="ECO:0000313" key="3">
    <source>
        <dbReference type="EMBL" id="KAG0661495.1"/>
    </source>
</evidence>
<dbReference type="SUPFAM" id="SSF46565">
    <property type="entry name" value="Chaperone J-domain"/>
    <property type="match status" value="1"/>
</dbReference>
<dbReference type="PROSITE" id="PS50076">
    <property type="entry name" value="DNAJ_2"/>
    <property type="match status" value="1"/>
</dbReference>
<dbReference type="InterPro" id="IPR018253">
    <property type="entry name" value="DnaJ_domain_CS"/>
</dbReference>
<dbReference type="SMART" id="SM00271">
    <property type="entry name" value="DnaJ"/>
    <property type="match status" value="1"/>
</dbReference>
<organism evidence="3 4">
    <name type="scientific">Maudiozyma exigua</name>
    <name type="common">Yeast</name>
    <name type="synonym">Kazachstania exigua</name>
    <dbReference type="NCBI Taxonomy" id="34358"/>
    <lineage>
        <taxon>Eukaryota</taxon>
        <taxon>Fungi</taxon>
        <taxon>Dikarya</taxon>
        <taxon>Ascomycota</taxon>
        <taxon>Saccharomycotina</taxon>
        <taxon>Saccharomycetes</taxon>
        <taxon>Saccharomycetales</taxon>
        <taxon>Saccharomycetaceae</taxon>
        <taxon>Maudiozyma</taxon>
    </lineage>
</organism>
<feature type="region of interest" description="Disordered" evidence="1">
    <location>
        <begin position="283"/>
        <end position="304"/>
    </location>
</feature>
<comment type="caution">
    <text evidence="3">The sequence shown here is derived from an EMBL/GenBank/DDBJ whole genome shotgun (WGS) entry which is preliminary data.</text>
</comment>
<evidence type="ECO:0000259" key="2">
    <source>
        <dbReference type="PROSITE" id="PS50076"/>
    </source>
</evidence>
<proteinExistence type="predicted"/>
<protein>
    <submittedName>
        <fullName evidence="3">J domain-containing protein 1</fullName>
    </submittedName>
</protein>
<feature type="domain" description="J" evidence="2">
    <location>
        <begin position="30"/>
        <end position="116"/>
    </location>
</feature>
<dbReference type="InterPro" id="IPR036869">
    <property type="entry name" value="J_dom_sf"/>
</dbReference>
<feature type="compositionally biased region" description="Polar residues" evidence="1">
    <location>
        <begin position="287"/>
        <end position="304"/>
    </location>
</feature>
<evidence type="ECO:0000256" key="1">
    <source>
        <dbReference type="SAM" id="MobiDB-lite"/>
    </source>
</evidence>
<sequence>MIDNHKNSLDISRKQEPLTDVQWPIAQYPTPYEIFGINSQLGNHLSKRELRDLKKKYHKYVKLYHPDLSITRDILDATRKGQILSLDEKINRFKMISQAYDILTNINKKRVYDLNRSNWSHGGPSTMDNLNDLYQSRNFNSDDASMYWHAGTWEEMNEFNRRQQDQNEKDFAQQKYVIYWAIGMLICIEGSVVLTKVENSLVGRIDYGITEDDVEKGLFRSYHNYGLDDDKLSRIKRFLWFRSWGLYTTSDELDREAKNNESLINTISDPNTGELIKKAKTPKEMVTANTPTASTELELQDSNQ</sequence>
<dbReference type="EMBL" id="PUHR01000159">
    <property type="protein sequence ID" value="KAG0661495.1"/>
    <property type="molecule type" value="Genomic_DNA"/>
</dbReference>
<evidence type="ECO:0000313" key="4">
    <source>
        <dbReference type="Proteomes" id="UP000750334"/>
    </source>
</evidence>
<dbReference type="Pfam" id="PF00226">
    <property type="entry name" value="DnaJ"/>
    <property type="match status" value="1"/>
</dbReference>
<keyword evidence="4" id="KW-1185">Reference proteome</keyword>
<reference evidence="3 4" key="1">
    <citation type="submission" date="2020-11" db="EMBL/GenBank/DDBJ databases">
        <title>Kefir isolates.</title>
        <authorList>
            <person name="Marcisauskas S."/>
            <person name="Kim Y."/>
            <person name="Blasche S."/>
        </authorList>
    </citation>
    <scope>NUCLEOTIDE SEQUENCE [LARGE SCALE GENOMIC DNA]</scope>
    <source>
        <strain evidence="3 4">OG2</strain>
    </source>
</reference>
<gene>
    <name evidence="3" type="primary">JID1</name>
    <name evidence="3" type="ORF">C6P45_001317</name>
</gene>